<dbReference type="OrthoDB" id="431939at2759"/>
<keyword evidence="5" id="KW-0966">Cell projection</keyword>
<reference evidence="8 9" key="1">
    <citation type="submission" date="2016-04" db="EMBL/GenBank/DDBJ databases">
        <title>The genome of Intoshia linei affirms orthonectids as highly simplified spiralians.</title>
        <authorList>
            <person name="Mikhailov K.V."/>
            <person name="Slusarev G.S."/>
            <person name="Nikitin M.A."/>
            <person name="Logacheva M.D."/>
            <person name="Penin A."/>
            <person name="Aleoshin V."/>
            <person name="Panchin Y.V."/>
        </authorList>
    </citation>
    <scope>NUCLEOTIDE SEQUENCE [LARGE SCALE GENOMIC DNA]</scope>
    <source>
        <strain evidence="8">Intl2013</strain>
        <tissue evidence="8">Whole animal</tissue>
    </source>
</reference>
<comment type="caution">
    <text evidence="8">The sequence shown here is derived from an EMBL/GenBank/DDBJ whole genome shotgun (WGS) entry which is preliminary data.</text>
</comment>
<evidence type="ECO:0000313" key="8">
    <source>
        <dbReference type="EMBL" id="OAF67580.1"/>
    </source>
</evidence>
<keyword evidence="3" id="KW-0970">Cilium biogenesis/degradation</keyword>
<evidence type="ECO:0000256" key="3">
    <source>
        <dbReference type="ARBA" id="ARBA00022794"/>
    </source>
</evidence>
<evidence type="ECO:0000256" key="1">
    <source>
        <dbReference type="ARBA" id="ARBA00004120"/>
    </source>
</evidence>
<comment type="similarity">
    <text evidence="6">Belongs to the B9D family.</text>
</comment>
<evidence type="ECO:0000256" key="2">
    <source>
        <dbReference type="ARBA" id="ARBA00022490"/>
    </source>
</evidence>
<evidence type="ECO:0000256" key="6">
    <source>
        <dbReference type="ARBA" id="ARBA00038411"/>
    </source>
</evidence>
<dbReference type="InterPro" id="IPR010796">
    <property type="entry name" value="C2_B9-type_dom"/>
</dbReference>
<keyword evidence="2" id="KW-0963">Cytoplasm</keyword>
<evidence type="ECO:0000313" key="9">
    <source>
        <dbReference type="Proteomes" id="UP000078046"/>
    </source>
</evidence>
<protein>
    <recommendedName>
        <fullName evidence="7">B9 domain-containing protein 1</fullName>
    </recommendedName>
</protein>
<organism evidence="8 9">
    <name type="scientific">Intoshia linei</name>
    <dbReference type="NCBI Taxonomy" id="1819745"/>
    <lineage>
        <taxon>Eukaryota</taxon>
        <taxon>Metazoa</taxon>
        <taxon>Spiralia</taxon>
        <taxon>Lophotrochozoa</taxon>
        <taxon>Mesozoa</taxon>
        <taxon>Orthonectida</taxon>
        <taxon>Rhopaluridae</taxon>
        <taxon>Intoshia</taxon>
    </lineage>
</organism>
<dbReference type="Proteomes" id="UP000078046">
    <property type="component" value="Unassembled WGS sequence"/>
</dbReference>
<evidence type="ECO:0000256" key="5">
    <source>
        <dbReference type="ARBA" id="ARBA00023273"/>
    </source>
</evidence>
<sequence>MDAKLTVFMLKVCGQIENAQFESFQDIYCKYGFSFGQDWAIISKYCSYTETNNENYFSIGLEEGITQTTHKDTHSNHFTFNFPLDISFKSTNPFGWPQIILHTYGYDIFGRDVVRGYGVCHLPVTPGNHIIKVPMFVPESSSIFQTFISWLYSRRPEFVEPKVLSKGDGREVTRVRSQGNVFLHLNVVLKDLKKCGYDTGIYNDDTKLKFDIDEYTHSISLNNL</sequence>
<dbReference type="AlphaFoldDB" id="A0A177B0D2"/>
<gene>
    <name evidence="8" type="ORF">A3Q56_04680</name>
</gene>
<comment type="subcellular location">
    <subcellularLocation>
        <location evidence="1">Cytoplasm</location>
        <location evidence="1">Cytoskeleton</location>
        <location evidence="1">Cilium basal body</location>
    </subcellularLocation>
</comment>
<dbReference type="Pfam" id="PF07162">
    <property type="entry name" value="B9-C2"/>
    <property type="match status" value="1"/>
</dbReference>
<evidence type="ECO:0000256" key="7">
    <source>
        <dbReference type="ARBA" id="ARBA00039274"/>
    </source>
</evidence>
<proteinExistence type="inferred from homology"/>
<dbReference type="GO" id="GO:0036038">
    <property type="term" value="C:MKS complex"/>
    <property type="evidence" value="ECO:0007669"/>
    <property type="project" value="TreeGrafter"/>
</dbReference>
<dbReference type="GO" id="GO:0060271">
    <property type="term" value="P:cilium assembly"/>
    <property type="evidence" value="ECO:0007669"/>
    <property type="project" value="TreeGrafter"/>
</dbReference>
<name>A0A177B0D2_9BILA</name>
<accession>A0A177B0D2</accession>
<dbReference type="PANTHER" id="PTHR12968:SF1">
    <property type="entry name" value="B9 DOMAIN-CONTAINING PROTEIN 1"/>
    <property type="match status" value="1"/>
</dbReference>
<dbReference type="PROSITE" id="PS51381">
    <property type="entry name" value="C2_B9"/>
    <property type="match status" value="1"/>
</dbReference>
<evidence type="ECO:0000256" key="4">
    <source>
        <dbReference type="ARBA" id="ARBA00023212"/>
    </source>
</evidence>
<keyword evidence="9" id="KW-1185">Reference proteome</keyword>
<dbReference type="PANTHER" id="PTHR12968">
    <property type="entry name" value="B9 DOMAIN-CONTAINING"/>
    <property type="match status" value="1"/>
</dbReference>
<dbReference type="EMBL" id="LWCA01000625">
    <property type="protein sequence ID" value="OAF67580.1"/>
    <property type="molecule type" value="Genomic_DNA"/>
</dbReference>
<keyword evidence="4" id="KW-0206">Cytoskeleton</keyword>